<proteinExistence type="predicted"/>
<dbReference type="EMBL" id="CM037621">
    <property type="protein sequence ID" value="KAH8002207.1"/>
    <property type="molecule type" value="Genomic_DNA"/>
</dbReference>
<gene>
    <name evidence="1" type="primary">EPHB1_3</name>
    <name evidence="1" type="ORF">K3G42_021289</name>
</gene>
<protein>
    <submittedName>
        <fullName evidence="1">Ephrin type-B receptor 1</fullName>
    </submittedName>
</protein>
<name>A0ACB8FAD1_9SAUR</name>
<accession>A0ACB8FAD1</accession>
<comment type="caution">
    <text evidence="1">The sequence shown here is derived from an EMBL/GenBank/DDBJ whole genome shotgun (WGS) entry which is preliminary data.</text>
</comment>
<evidence type="ECO:0000313" key="2">
    <source>
        <dbReference type="Proteomes" id="UP000827872"/>
    </source>
</evidence>
<dbReference type="Proteomes" id="UP000827872">
    <property type="component" value="Linkage Group LG08"/>
</dbReference>
<sequence length="199" mass="22268">MHMFRLEAAPSTVPIMHQVSASMRSITLSWPQPEQPNGIILDYEIRYYEKVSRICIPEISSTLGSRPATDHSEYNSSMAKSQTNTARIDGLRPGMVYVVQVRARTVAGYGKYSGKMCFQTLTDDDYKSELREQLPLIAGSAAAGVVFIVSLVAISIVCSRKRAYSKEAVYSDKLQHYSTGRECKLSSCKKQQTSLYNLY</sequence>
<keyword evidence="2" id="KW-1185">Reference proteome</keyword>
<organism evidence="1 2">
    <name type="scientific">Sphaerodactylus townsendi</name>
    <dbReference type="NCBI Taxonomy" id="933632"/>
    <lineage>
        <taxon>Eukaryota</taxon>
        <taxon>Metazoa</taxon>
        <taxon>Chordata</taxon>
        <taxon>Craniata</taxon>
        <taxon>Vertebrata</taxon>
        <taxon>Euteleostomi</taxon>
        <taxon>Lepidosauria</taxon>
        <taxon>Squamata</taxon>
        <taxon>Bifurcata</taxon>
        <taxon>Gekkota</taxon>
        <taxon>Sphaerodactylidae</taxon>
        <taxon>Sphaerodactylus</taxon>
    </lineage>
</organism>
<evidence type="ECO:0000313" key="1">
    <source>
        <dbReference type="EMBL" id="KAH8002207.1"/>
    </source>
</evidence>
<keyword evidence="1" id="KW-0675">Receptor</keyword>
<reference evidence="1" key="1">
    <citation type="submission" date="2021-08" db="EMBL/GenBank/DDBJ databases">
        <title>The first chromosome-level gecko genome reveals the dynamic sex chromosomes of Neotropical dwarf geckos (Sphaerodactylidae: Sphaerodactylus).</title>
        <authorList>
            <person name="Pinto B.J."/>
            <person name="Keating S.E."/>
            <person name="Gamble T."/>
        </authorList>
    </citation>
    <scope>NUCLEOTIDE SEQUENCE</scope>
    <source>
        <strain evidence="1">TG3544</strain>
    </source>
</reference>